<evidence type="ECO:0000313" key="2">
    <source>
        <dbReference type="EMBL" id="ESU37674.1"/>
    </source>
</evidence>
<accession>V6TG89</accession>
<keyword evidence="1" id="KW-0472">Membrane</keyword>
<dbReference type="Proteomes" id="UP000018320">
    <property type="component" value="Unassembled WGS sequence"/>
</dbReference>
<evidence type="ECO:0000313" key="3">
    <source>
        <dbReference type="Proteomes" id="UP000018320"/>
    </source>
</evidence>
<dbReference type="VEuPathDB" id="GiardiaDB:GL50581_1695"/>
<dbReference type="VEuPathDB" id="GiardiaDB:QR46_1767"/>
<dbReference type="EMBL" id="AHGT01000023">
    <property type="protein sequence ID" value="ESU37674.1"/>
    <property type="molecule type" value="Genomic_DNA"/>
</dbReference>
<feature type="transmembrane region" description="Helical" evidence="1">
    <location>
        <begin position="32"/>
        <end position="50"/>
    </location>
</feature>
<organism evidence="2 3">
    <name type="scientific">Giardia intestinalis</name>
    <name type="common">Giardia lamblia</name>
    <dbReference type="NCBI Taxonomy" id="5741"/>
    <lineage>
        <taxon>Eukaryota</taxon>
        <taxon>Metamonada</taxon>
        <taxon>Diplomonadida</taxon>
        <taxon>Hexamitidae</taxon>
        <taxon>Giardiinae</taxon>
        <taxon>Giardia</taxon>
    </lineage>
</organism>
<reference evidence="2 3" key="2">
    <citation type="journal article" date="2013" name="Genome Biol. Evol.">
        <title>Genome sequencing of Giardia lamblia genotypes A2 and B isolates (DH and GS) and comparative analysis with the genomes of genotypes A1 and E (WB and Pig).</title>
        <authorList>
            <person name="Adam R.D."/>
            <person name="Dahlstrom E.W."/>
            <person name="Martens C.A."/>
            <person name="Bruno D.P."/>
            <person name="Barbian K.D."/>
            <person name="Ricklefs S.M."/>
            <person name="Hernandez M.M."/>
            <person name="Narla N.P."/>
            <person name="Patel R.B."/>
            <person name="Porcella S.F."/>
            <person name="Nash T.E."/>
        </authorList>
    </citation>
    <scope>NUCLEOTIDE SEQUENCE [LARGE SCALE GENOMIC DNA]</scope>
    <source>
        <strain evidence="2 3">DH</strain>
    </source>
</reference>
<comment type="caution">
    <text evidence="2">The sequence shown here is derived from an EMBL/GenBank/DDBJ whole genome shotgun (WGS) entry which is preliminary data.</text>
</comment>
<sequence>MRTSNHIQMIIYGFLFLLLRIRDICSTRSQRVLFISILLLISVMLSTSSLENTLALLLGIGEILYTVRPIIFFKTCTTSHLALLRAKNPGVILTIRGRGAQGQGLRPGLDHPIYPRQRKHITEEQVFLGARRSQNYVDSLIEALLRNDRSKALRSSRTFFSRTSNSEFILQMIRAFVSRMCNKKDAMLSSGKPVVVTELSTSASAASYESEVEQIHVLSSGHQFENHRSQFSGFLERVRLIYEARQSRRLTKFLRRQGRPTDKRKTQIPFTSEWIAGEDSGLEALTPSSVSKQDC</sequence>
<keyword evidence="1" id="KW-0812">Transmembrane</keyword>
<dbReference type="VEuPathDB" id="GiardiaDB:DHA2_154528"/>
<proteinExistence type="predicted"/>
<reference evidence="3" key="1">
    <citation type="submission" date="2012-02" db="EMBL/GenBank/DDBJ databases">
        <title>Genome sequencing of Giardia lamblia Genotypes A2 and B isolates (DH and GS) and comparative analysis with the genomes of Genotypes A1 and E (WB and Pig).</title>
        <authorList>
            <person name="Adam R."/>
            <person name="Dahlstrom E."/>
            <person name="Martens C."/>
            <person name="Bruno D."/>
            <person name="Barbian K."/>
            <person name="Porcella S.F."/>
            <person name="Nash T."/>
        </authorList>
    </citation>
    <scope>NUCLEOTIDE SEQUENCE</scope>
    <source>
        <strain evidence="3">DH</strain>
    </source>
</reference>
<name>V6TG89_GIAIN</name>
<gene>
    <name evidence="2" type="ORF">DHA2_154528</name>
</gene>
<dbReference type="AlphaFoldDB" id="V6TG89"/>
<keyword evidence="1" id="KW-1133">Transmembrane helix</keyword>
<evidence type="ECO:0000256" key="1">
    <source>
        <dbReference type="SAM" id="Phobius"/>
    </source>
</evidence>
<protein>
    <submittedName>
        <fullName evidence="2">Uncharacterized protein</fullName>
    </submittedName>
</protein>
<dbReference type="VEuPathDB" id="GiardiaDB:GL50803_0014313"/>